<sequence length="98" mass="10516">MERNPEMKLFKIGNSKKKTLDKENDVNAAERVSTAGDAVNAASVDPDVIVVGPSTSVVGPSTSTGKDIFEDEITTMADTLMAIRRTRPRTASVVIHDV</sequence>
<comment type="caution">
    <text evidence="1">The sequence shown here is derived from an EMBL/GenBank/DDBJ whole genome shotgun (WGS) entry which is preliminary data.</text>
</comment>
<organism evidence="1">
    <name type="scientific">Tanacetum cinerariifolium</name>
    <name type="common">Dalmatian daisy</name>
    <name type="synonym">Chrysanthemum cinerariifolium</name>
    <dbReference type="NCBI Taxonomy" id="118510"/>
    <lineage>
        <taxon>Eukaryota</taxon>
        <taxon>Viridiplantae</taxon>
        <taxon>Streptophyta</taxon>
        <taxon>Embryophyta</taxon>
        <taxon>Tracheophyta</taxon>
        <taxon>Spermatophyta</taxon>
        <taxon>Magnoliopsida</taxon>
        <taxon>eudicotyledons</taxon>
        <taxon>Gunneridae</taxon>
        <taxon>Pentapetalae</taxon>
        <taxon>asterids</taxon>
        <taxon>campanulids</taxon>
        <taxon>Asterales</taxon>
        <taxon>Asteraceae</taxon>
        <taxon>Asteroideae</taxon>
        <taxon>Anthemideae</taxon>
        <taxon>Anthemidinae</taxon>
        <taxon>Tanacetum</taxon>
    </lineage>
</organism>
<feature type="non-terminal residue" evidence="1">
    <location>
        <position position="98"/>
    </location>
</feature>
<accession>A0A699VLS3</accession>
<proteinExistence type="predicted"/>
<gene>
    <name evidence="1" type="ORF">Tci_906295</name>
</gene>
<protein>
    <submittedName>
        <fullName evidence="1">Uncharacterized protein</fullName>
    </submittedName>
</protein>
<name>A0A699VLS3_TANCI</name>
<reference evidence="1" key="1">
    <citation type="journal article" date="2019" name="Sci. Rep.">
        <title>Draft genome of Tanacetum cinerariifolium, the natural source of mosquito coil.</title>
        <authorList>
            <person name="Yamashiro T."/>
            <person name="Shiraishi A."/>
            <person name="Satake H."/>
            <person name="Nakayama K."/>
        </authorList>
    </citation>
    <scope>NUCLEOTIDE SEQUENCE</scope>
</reference>
<dbReference type="AlphaFoldDB" id="A0A699VLS3"/>
<dbReference type="EMBL" id="BKCJ011445261">
    <property type="protein sequence ID" value="GFD34326.1"/>
    <property type="molecule type" value="Genomic_DNA"/>
</dbReference>
<evidence type="ECO:0000313" key="1">
    <source>
        <dbReference type="EMBL" id="GFD34326.1"/>
    </source>
</evidence>